<protein>
    <submittedName>
        <fullName evidence="1">Uncharacterized protein</fullName>
    </submittedName>
</protein>
<keyword evidence="2" id="KW-1185">Reference proteome</keyword>
<evidence type="ECO:0000313" key="2">
    <source>
        <dbReference type="Proteomes" id="UP000320390"/>
    </source>
</evidence>
<gene>
    <name evidence="1" type="ORF">Poly30_40970</name>
</gene>
<dbReference type="RefSeq" id="WP_145201411.1">
    <property type="nucleotide sequence ID" value="NZ_CP036434.1"/>
</dbReference>
<reference evidence="1 2" key="1">
    <citation type="submission" date="2019-02" db="EMBL/GenBank/DDBJ databases">
        <title>Deep-cultivation of Planctomycetes and their phenomic and genomic characterization uncovers novel biology.</title>
        <authorList>
            <person name="Wiegand S."/>
            <person name="Jogler M."/>
            <person name="Boedeker C."/>
            <person name="Pinto D."/>
            <person name="Vollmers J."/>
            <person name="Rivas-Marin E."/>
            <person name="Kohn T."/>
            <person name="Peeters S.H."/>
            <person name="Heuer A."/>
            <person name="Rast P."/>
            <person name="Oberbeckmann S."/>
            <person name="Bunk B."/>
            <person name="Jeske O."/>
            <person name="Meyerdierks A."/>
            <person name="Storesund J.E."/>
            <person name="Kallscheuer N."/>
            <person name="Luecker S."/>
            <person name="Lage O.M."/>
            <person name="Pohl T."/>
            <person name="Merkel B.J."/>
            <person name="Hornburger P."/>
            <person name="Mueller R.-W."/>
            <person name="Bruemmer F."/>
            <person name="Labrenz M."/>
            <person name="Spormann A.M."/>
            <person name="Op den Camp H."/>
            <person name="Overmann J."/>
            <person name="Amann R."/>
            <person name="Jetten M.S.M."/>
            <person name="Mascher T."/>
            <person name="Medema M.H."/>
            <person name="Devos D.P."/>
            <person name="Kaster A.-K."/>
            <person name="Ovreas L."/>
            <person name="Rohde M."/>
            <person name="Galperin M.Y."/>
            <person name="Jogler C."/>
        </authorList>
    </citation>
    <scope>NUCLEOTIDE SEQUENCE [LARGE SCALE GENOMIC DNA]</scope>
    <source>
        <strain evidence="1 2">Poly30</strain>
    </source>
</reference>
<evidence type="ECO:0000313" key="1">
    <source>
        <dbReference type="EMBL" id="QDV08549.1"/>
    </source>
</evidence>
<name>A0A518EWS8_9BACT</name>
<accession>A0A518EWS8</accession>
<proteinExistence type="predicted"/>
<dbReference type="EMBL" id="CP036434">
    <property type="protein sequence ID" value="QDV08549.1"/>
    <property type="molecule type" value="Genomic_DNA"/>
</dbReference>
<dbReference type="Proteomes" id="UP000320390">
    <property type="component" value="Chromosome"/>
</dbReference>
<dbReference type="AlphaFoldDB" id="A0A518EWS8"/>
<sequence length="117" mass="12398">MGLSVVRATPLVDQTADQTGAPEHVDSLWLQATGWGKATGAASMPGRVNFFVTFANLPPIPLGTVDRLPYESACLQVPVPVGVPHGFAAAFHAELCAPPYTGSPNVIAKSWFCEMYL</sequence>
<organism evidence="1 2">
    <name type="scientific">Saltatorellus ferox</name>
    <dbReference type="NCBI Taxonomy" id="2528018"/>
    <lineage>
        <taxon>Bacteria</taxon>
        <taxon>Pseudomonadati</taxon>
        <taxon>Planctomycetota</taxon>
        <taxon>Planctomycetia</taxon>
        <taxon>Planctomycetia incertae sedis</taxon>
        <taxon>Saltatorellus</taxon>
    </lineage>
</organism>